<sequence>MCDDHPEGKAGGSHVRKQVAAVCQDVARVGAAAVSFRLEV</sequence>
<evidence type="ECO:0000313" key="1">
    <source>
        <dbReference type="EMBL" id="CAG03491.1"/>
    </source>
</evidence>
<gene>
    <name evidence="1" type="ORF">GSTENG00022920001</name>
</gene>
<organism evidence="1">
    <name type="scientific">Tetraodon nigroviridis</name>
    <name type="common">Spotted green pufferfish</name>
    <name type="synonym">Chelonodon nigroviridis</name>
    <dbReference type="NCBI Taxonomy" id="99883"/>
    <lineage>
        <taxon>Eukaryota</taxon>
        <taxon>Metazoa</taxon>
        <taxon>Chordata</taxon>
        <taxon>Craniata</taxon>
        <taxon>Vertebrata</taxon>
        <taxon>Euteleostomi</taxon>
        <taxon>Actinopterygii</taxon>
        <taxon>Neopterygii</taxon>
        <taxon>Teleostei</taxon>
        <taxon>Neoteleostei</taxon>
        <taxon>Acanthomorphata</taxon>
        <taxon>Eupercaria</taxon>
        <taxon>Tetraodontiformes</taxon>
        <taxon>Tetradontoidea</taxon>
        <taxon>Tetraodontidae</taxon>
        <taxon>Tetraodon</taxon>
    </lineage>
</organism>
<dbReference type="AlphaFoldDB" id="Q4S791"/>
<name>Q4S791_TETNG</name>
<proteinExistence type="predicted"/>
<reference evidence="1" key="1">
    <citation type="journal article" date="2004" name="Nature">
        <title>Genome duplication in the teleost fish Tetraodon nigroviridis reveals the early vertebrate proto-karyotype.</title>
        <authorList>
            <person name="Jaillon O."/>
            <person name="Aury J.-M."/>
            <person name="Brunet F."/>
            <person name="Petit J.-L."/>
            <person name="Stange-Thomann N."/>
            <person name="Mauceli E."/>
            <person name="Bouneau L."/>
            <person name="Fischer C."/>
            <person name="Ozouf-Costaz C."/>
            <person name="Bernot A."/>
            <person name="Nicaud S."/>
            <person name="Jaffe D."/>
            <person name="Fisher S."/>
            <person name="Lutfalla G."/>
            <person name="Dossat C."/>
            <person name="Segurens B."/>
            <person name="Dasilva C."/>
            <person name="Salanoubat M."/>
            <person name="Levy M."/>
            <person name="Boudet N."/>
            <person name="Castellano S."/>
            <person name="Anthouard V."/>
            <person name="Jubin C."/>
            <person name="Castelli V."/>
            <person name="Katinka M."/>
            <person name="Vacherie B."/>
            <person name="Biemont C."/>
            <person name="Skalli Z."/>
            <person name="Cattolico L."/>
            <person name="Poulain J."/>
            <person name="De Berardinis V."/>
            <person name="Cruaud C."/>
            <person name="Duprat S."/>
            <person name="Brottier P."/>
            <person name="Coutanceau J.-P."/>
            <person name="Gouzy J."/>
            <person name="Parra G."/>
            <person name="Lardier G."/>
            <person name="Chapple C."/>
            <person name="McKernan K.J."/>
            <person name="McEwan P."/>
            <person name="Bosak S."/>
            <person name="Kellis M."/>
            <person name="Volff J.-N."/>
            <person name="Guigo R."/>
            <person name="Zody M.C."/>
            <person name="Mesirov J."/>
            <person name="Lindblad-Toh K."/>
            <person name="Birren B."/>
            <person name="Nusbaum C."/>
            <person name="Kahn D."/>
            <person name="Robinson-Rechavi M."/>
            <person name="Laudet V."/>
            <person name="Schachter V."/>
            <person name="Quetier F."/>
            <person name="Saurin W."/>
            <person name="Scarpelli C."/>
            <person name="Wincker P."/>
            <person name="Lander E.S."/>
            <person name="Weissenbach J."/>
            <person name="Roest Crollius H."/>
        </authorList>
    </citation>
    <scope>NUCLEOTIDE SEQUENCE [LARGE SCALE GENOMIC DNA]</scope>
</reference>
<dbReference type="EMBL" id="CAAE01014718">
    <property type="protein sequence ID" value="CAG03491.1"/>
    <property type="molecule type" value="Genomic_DNA"/>
</dbReference>
<accession>Q4S791</accession>
<comment type="caution">
    <text evidence="1">The sequence shown here is derived from an EMBL/GenBank/DDBJ whole genome shotgun (WGS) entry which is preliminary data.</text>
</comment>
<reference evidence="1" key="2">
    <citation type="submission" date="2004-02" db="EMBL/GenBank/DDBJ databases">
        <authorList>
            <consortium name="Genoscope"/>
            <consortium name="Whitehead Institute Centre for Genome Research"/>
        </authorList>
    </citation>
    <scope>NUCLEOTIDE SEQUENCE</scope>
</reference>
<dbReference type="KEGG" id="tng:GSTEN00022920G001"/>
<protein>
    <submittedName>
        <fullName evidence="1">(spotted green pufferfish) hypothetical protein</fullName>
    </submittedName>
</protein>